<dbReference type="PANTHER" id="PTHR31589:SF223">
    <property type="entry name" value="PROTEIN, PUTATIVE (DUF239)-RELATED"/>
    <property type="match status" value="1"/>
</dbReference>
<proteinExistence type="predicted"/>
<feature type="compositionally biased region" description="Basic and acidic residues" evidence="1">
    <location>
        <begin position="58"/>
        <end position="67"/>
    </location>
</feature>
<dbReference type="Proteomes" id="UP000309215">
    <property type="component" value="Unassembled WGS sequence"/>
</dbReference>
<dbReference type="EMBL" id="SSMQ01000009">
    <property type="protein sequence ID" value="TKD09715.1"/>
    <property type="molecule type" value="Genomic_DNA"/>
</dbReference>
<evidence type="ECO:0000313" key="4">
    <source>
        <dbReference type="Proteomes" id="UP000309215"/>
    </source>
</evidence>
<dbReference type="OrthoDB" id="5934790at2"/>
<dbReference type="InterPro" id="IPR004314">
    <property type="entry name" value="Neprosin"/>
</dbReference>
<dbReference type="AlphaFoldDB" id="A0A4U1JFB7"/>
<feature type="compositionally biased region" description="Basic residues" evidence="1">
    <location>
        <begin position="36"/>
        <end position="57"/>
    </location>
</feature>
<organism evidence="3 4">
    <name type="scientific">Polyangium fumosum</name>
    <dbReference type="NCBI Taxonomy" id="889272"/>
    <lineage>
        <taxon>Bacteria</taxon>
        <taxon>Pseudomonadati</taxon>
        <taxon>Myxococcota</taxon>
        <taxon>Polyangia</taxon>
        <taxon>Polyangiales</taxon>
        <taxon>Polyangiaceae</taxon>
        <taxon>Polyangium</taxon>
    </lineage>
</organism>
<protein>
    <submittedName>
        <fullName evidence="3">DUF239 domain-containing protein</fullName>
    </submittedName>
</protein>
<evidence type="ECO:0000259" key="2">
    <source>
        <dbReference type="PROSITE" id="PS52045"/>
    </source>
</evidence>
<name>A0A4U1JFB7_9BACT</name>
<dbReference type="InterPro" id="IPR053168">
    <property type="entry name" value="Glutamic_endopeptidase"/>
</dbReference>
<accession>A0A4U1JFB7</accession>
<sequence>MHLPRSARRPGERARAHHDARCRPCGADDAGEARHHERRANARPKARANGASHRRAGRSGDRFDGRRAAGGPRGITCLVRRLVGDGADGDHAAGPFDSAGARKAKEGGEAGGGRRGREGRDGGITFSVEARRGRTGCCGSPRHEEDGSMKSNARYALVGVFALLGAGCLIADDEEVCVLGESNGEPALIVEASPAPLDPADRIVSQEVREYLESRRQQRGIVATTVTKWGHVYDWIDINSQVPGGDIGTPPPIDAPNDASGGDCNPIAVRSELEEDPEAMGPPGTVPVLWVDPDLIHAPGTVADFLSRYGRAGELPSYLEDAPPPSVDGHGHFHARANLRKDPAGAGYYGGEGYFNVWTPFAIVPNEQSTAQVAIGRLYHKTLPHETVEAGWHVLGSINGDYTTRFFVFYTTTGYATAGDFKGGYNMNQAGWVQVSRTMTPGVMLTPTSVLGGEQVDMYLRVELHQGRWWVRVNDEFVGYYPASIYAQDGLGTEASDIHFFGETNDDPTTPEMTHSDMGSGKFPTIGTWRRNAAYIRNLQYQWHPNGDRTKFFTADDQVKATRSECYDVLANFGFDANDPWDSQIYFGGPGYNPACQCPTPKCP</sequence>
<feature type="region of interest" description="Disordered" evidence="1">
    <location>
        <begin position="88"/>
        <end position="122"/>
    </location>
</feature>
<reference evidence="3 4" key="1">
    <citation type="submission" date="2019-04" db="EMBL/GenBank/DDBJ databases">
        <authorList>
            <person name="Li Y."/>
            <person name="Wang J."/>
        </authorList>
    </citation>
    <scope>NUCLEOTIDE SEQUENCE [LARGE SCALE GENOMIC DNA]</scope>
    <source>
        <strain evidence="3 4">DSM 14668</strain>
    </source>
</reference>
<dbReference type="Pfam" id="PF03080">
    <property type="entry name" value="Neprosin"/>
    <property type="match status" value="1"/>
</dbReference>
<evidence type="ECO:0000313" key="3">
    <source>
        <dbReference type="EMBL" id="TKD09715.1"/>
    </source>
</evidence>
<evidence type="ECO:0000256" key="1">
    <source>
        <dbReference type="SAM" id="MobiDB-lite"/>
    </source>
</evidence>
<feature type="domain" description="Neprosin PEP catalytic" evidence="2">
    <location>
        <begin position="326"/>
        <end position="597"/>
    </location>
</feature>
<dbReference type="PANTHER" id="PTHR31589">
    <property type="entry name" value="PROTEIN, PUTATIVE (DUF239)-RELATED-RELATED"/>
    <property type="match status" value="1"/>
</dbReference>
<dbReference type="PROSITE" id="PS52045">
    <property type="entry name" value="NEPROSIN_PEP_CD"/>
    <property type="match status" value="1"/>
</dbReference>
<feature type="compositionally biased region" description="Basic and acidic residues" evidence="1">
    <location>
        <begin position="9"/>
        <end position="22"/>
    </location>
</feature>
<comment type="caution">
    <text evidence="3">The sequence shown here is derived from an EMBL/GenBank/DDBJ whole genome shotgun (WGS) entry which is preliminary data.</text>
</comment>
<feature type="region of interest" description="Disordered" evidence="1">
    <location>
        <begin position="243"/>
        <end position="266"/>
    </location>
</feature>
<keyword evidence="4" id="KW-1185">Reference proteome</keyword>
<gene>
    <name evidence="3" type="ORF">E8A74_11115</name>
</gene>
<feature type="region of interest" description="Disordered" evidence="1">
    <location>
        <begin position="1"/>
        <end position="70"/>
    </location>
</feature>